<dbReference type="EMBL" id="JACGCM010001237">
    <property type="protein sequence ID" value="KAF6158176.1"/>
    <property type="molecule type" value="Genomic_DNA"/>
</dbReference>
<evidence type="ECO:0000313" key="2">
    <source>
        <dbReference type="EMBL" id="KAF6158176.1"/>
    </source>
</evidence>
<accession>A0A7J7MTG3</accession>
<evidence type="ECO:0000313" key="3">
    <source>
        <dbReference type="Proteomes" id="UP000541444"/>
    </source>
</evidence>
<gene>
    <name evidence="2" type="ORF">GIB67_014970</name>
</gene>
<feature type="region of interest" description="Disordered" evidence="1">
    <location>
        <begin position="16"/>
        <end position="48"/>
    </location>
</feature>
<keyword evidence="3" id="KW-1185">Reference proteome</keyword>
<evidence type="ECO:0000256" key="1">
    <source>
        <dbReference type="SAM" id="MobiDB-lite"/>
    </source>
</evidence>
<comment type="caution">
    <text evidence="2">The sequence shown here is derived from an EMBL/GenBank/DDBJ whole genome shotgun (WGS) entry which is preliminary data.</text>
</comment>
<proteinExistence type="predicted"/>
<organism evidence="2 3">
    <name type="scientific">Kingdonia uniflora</name>
    <dbReference type="NCBI Taxonomy" id="39325"/>
    <lineage>
        <taxon>Eukaryota</taxon>
        <taxon>Viridiplantae</taxon>
        <taxon>Streptophyta</taxon>
        <taxon>Embryophyta</taxon>
        <taxon>Tracheophyta</taxon>
        <taxon>Spermatophyta</taxon>
        <taxon>Magnoliopsida</taxon>
        <taxon>Ranunculales</taxon>
        <taxon>Circaeasteraceae</taxon>
        <taxon>Kingdonia</taxon>
    </lineage>
</organism>
<name>A0A7J7MTG3_9MAGN</name>
<protein>
    <submittedName>
        <fullName evidence="2">Uncharacterized protein</fullName>
    </submittedName>
</protein>
<dbReference type="Proteomes" id="UP000541444">
    <property type="component" value="Unassembled WGS sequence"/>
</dbReference>
<feature type="region of interest" description="Disordered" evidence="1">
    <location>
        <begin position="60"/>
        <end position="83"/>
    </location>
</feature>
<reference evidence="2 3" key="1">
    <citation type="journal article" date="2020" name="IScience">
        <title>Genome Sequencing of the Endangered Kingdonia uniflora (Circaeasteraceae, Ranunculales) Reveals Potential Mechanisms of Evolutionary Specialization.</title>
        <authorList>
            <person name="Sun Y."/>
            <person name="Deng T."/>
            <person name="Zhang A."/>
            <person name="Moore M.J."/>
            <person name="Landis J.B."/>
            <person name="Lin N."/>
            <person name="Zhang H."/>
            <person name="Zhang X."/>
            <person name="Huang J."/>
            <person name="Zhang X."/>
            <person name="Sun H."/>
            <person name="Wang H."/>
        </authorList>
    </citation>
    <scope>NUCLEOTIDE SEQUENCE [LARGE SCALE GENOMIC DNA]</scope>
    <source>
        <strain evidence="2">TB1705</strain>
        <tissue evidence="2">Leaf</tissue>
    </source>
</reference>
<dbReference type="AlphaFoldDB" id="A0A7J7MTG3"/>
<sequence>MRKEVFKQKAFTNPKRFSHIVALPKKKKKGSTSSSSKTQKKWDQHKLNIVLSKPVLSDQNLGKKTKVFKQPTTNSKDQRKDDL</sequence>